<gene>
    <name evidence="1" type="ORF">OXX778_LOCUS22151</name>
</gene>
<comment type="caution">
    <text evidence="1">The sequence shown here is derived from an EMBL/GenBank/DDBJ whole genome shotgun (WGS) entry which is preliminary data.</text>
</comment>
<dbReference type="AlphaFoldDB" id="A0A814QSH4"/>
<evidence type="ECO:0000313" key="2">
    <source>
        <dbReference type="Proteomes" id="UP000663879"/>
    </source>
</evidence>
<protein>
    <submittedName>
        <fullName evidence="1">Uncharacterized protein</fullName>
    </submittedName>
</protein>
<reference evidence="1" key="1">
    <citation type="submission" date="2021-02" db="EMBL/GenBank/DDBJ databases">
        <authorList>
            <person name="Nowell W R."/>
        </authorList>
    </citation>
    <scope>NUCLEOTIDE SEQUENCE</scope>
    <source>
        <strain evidence="1">Ploen Becks lab</strain>
    </source>
</reference>
<name>A0A814QSH4_9BILA</name>
<organism evidence="1 2">
    <name type="scientific">Brachionus calyciflorus</name>
    <dbReference type="NCBI Taxonomy" id="104777"/>
    <lineage>
        <taxon>Eukaryota</taxon>
        <taxon>Metazoa</taxon>
        <taxon>Spiralia</taxon>
        <taxon>Gnathifera</taxon>
        <taxon>Rotifera</taxon>
        <taxon>Eurotatoria</taxon>
        <taxon>Monogononta</taxon>
        <taxon>Pseudotrocha</taxon>
        <taxon>Ploima</taxon>
        <taxon>Brachionidae</taxon>
        <taxon>Brachionus</taxon>
    </lineage>
</organism>
<dbReference type="PANTHER" id="PTHR47510:SF3">
    <property type="entry name" value="ENDO_EXONUCLEASE_PHOSPHATASE DOMAIN-CONTAINING PROTEIN"/>
    <property type="match status" value="1"/>
</dbReference>
<evidence type="ECO:0000313" key="1">
    <source>
        <dbReference type="EMBL" id="CAF1123596.1"/>
    </source>
</evidence>
<accession>A0A814QSH4</accession>
<dbReference type="EMBL" id="CAJNOC010009006">
    <property type="protein sequence ID" value="CAF1123596.1"/>
    <property type="molecule type" value="Genomic_DNA"/>
</dbReference>
<dbReference type="OrthoDB" id="407509at2759"/>
<dbReference type="Proteomes" id="UP000663879">
    <property type="component" value="Unassembled WGS sequence"/>
</dbReference>
<proteinExistence type="predicted"/>
<keyword evidence="2" id="KW-1185">Reference proteome</keyword>
<sequence>MLRSICIQELNKERIILGGSNQVVEIDESMFVRVKHNRGKDLKRERIWVFGLYERGTNLFSHKGKPNSLEQNKIKESVDKYFSSILTKSYDFKINQEFLNDILKNLKRNKAAGNDYISNEFFINCAIQEFIYILTWFFNTTINTGYIPEDFNISLVTPIPKKGTMKSPTDYRPISVSSTLASILESILLSEMECLKNIH</sequence>
<dbReference type="PANTHER" id="PTHR47510">
    <property type="entry name" value="REVERSE TRANSCRIPTASE DOMAIN-CONTAINING PROTEIN"/>
    <property type="match status" value="1"/>
</dbReference>